<evidence type="ECO:0000313" key="4">
    <source>
        <dbReference type="Proteomes" id="UP001189429"/>
    </source>
</evidence>
<feature type="region of interest" description="Disordered" evidence="2">
    <location>
        <begin position="1"/>
        <end position="24"/>
    </location>
</feature>
<dbReference type="PANTHER" id="PTHR24184:SF11">
    <property type="entry name" value="ANKYRIN REPEAT AND SOCS BOX CONTAINING 3"/>
    <property type="match status" value="1"/>
</dbReference>
<accession>A0ABN9SV15</accession>
<name>A0ABN9SV15_9DINO</name>
<reference evidence="3" key="1">
    <citation type="submission" date="2023-10" db="EMBL/GenBank/DDBJ databases">
        <authorList>
            <person name="Chen Y."/>
            <person name="Shah S."/>
            <person name="Dougan E. K."/>
            <person name="Thang M."/>
            <person name="Chan C."/>
        </authorList>
    </citation>
    <scope>NUCLEOTIDE SEQUENCE [LARGE SCALE GENOMIC DNA]</scope>
</reference>
<evidence type="ECO:0000256" key="1">
    <source>
        <dbReference type="PROSITE-ProRule" id="PRU00023"/>
    </source>
</evidence>
<sequence length="1231" mass="130465">MPVRRAIAPRCAGPPDEQDKGFTGNAAEKCRAGVGPEETVSVGPVLYPALARDGDAGAAAELGMGSGDRAAAAERGAVAPDGAASLASEAGFLANAPAELVVGAQAGARMHSLAGGATKPLPLQNAAQGRLAPGGAAQARSPAQLPPLTSLVAARAACAAAVVDLRAAAQCVGAGCRSQLEDAVASARVESAVANAPQAFRVGPGGLPGAVEPRAWPSAFVQFSGGDCAPNLSQPRRGRIQRVLRYLIEREELECALPSDAVDPLTPGGCYKAPSHFRWSTPDMPAVVASAWRRQQTPCAAPGVWMGDDGRVWPRLPTAGPEPSGRIKAELQASIERQHPPPNPCEHLPLTGAVQCETPTCRLPSSFGRIRARGECGHCSVEGSAATGREFAGGQCCVGGELFGARKPFRSAAAAEDSFADSAALAASFARDSAAWGPAQGAALVGVARRRVRRFDISANRAAWFSPCELAISIETGAGAVTAHANRRMFPGRGVAVMRARKRILDRGAAADGLRFLGARPTGPWDAGALRVLVAPRPAAERACQTRRCATALPTASAESRRAKTMARARAAGGAAKSKEMQKGREPSLCCRRTRKRKRTDMRFFPAWRARRSEIEGLAGRAARNYVAAMRVSVPRDANVCSGVWILRCWVPNATKHGFEVRLRQVLLAQLAQRNPLGLAASFQRIAVRSVEFLDILLPWHLGSPLCTARSPELVEGDMAEVLSVVTLRTGEDTHPSRVIRELAPGTLLTLLAVGLGRRVKVQVYGEESAVGWASQGAGTVLRRPVRTATKQGHPLVIKRDFQLPVEVERGSVHRVRSVATVRAREDLASEILREVEARTLVRIEERGTRNDRRVKVSALGQVLGWISTCTVHGEPLLGKALPVGGRAAESRRSVFWGSSASIALLLEAARSDDLGEVKRLLEGGSGVMSKLPRRPILNGRDALGKTALMYACHYGNRDVVHYLLTKATEAEVNSVDDASKSALHHACRAGAVHAESRPADPSGAGLARVEIVSALLGARAEAEARDKSGRTPLMFAVASGEQMVVQRLFVDEWGYTKGEARVDTHEQTFKVAGDFVVRATSNFGSTMVEWLPPPHRAWHTPIGCALLRASAQPMASTGGPTAAPAASASEKVPPEAHAAWDECARREAPPQAHAADEGARREAQQQAHAADEGAMTRPKPSTTPTPTQAAPVLRHKLMKYADLLNDTRKISKSIKQSLAEDAVFKLIASR</sequence>
<dbReference type="Gene3D" id="1.25.40.20">
    <property type="entry name" value="Ankyrin repeat-containing domain"/>
    <property type="match status" value="1"/>
</dbReference>
<dbReference type="SUPFAM" id="SSF48403">
    <property type="entry name" value="Ankyrin repeat"/>
    <property type="match status" value="1"/>
</dbReference>
<feature type="compositionally biased region" description="Low complexity" evidence="2">
    <location>
        <begin position="1165"/>
        <end position="1192"/>
    </location>
</feature>
<dbReference type="InterPro" id="IPR036770">
    <property type="entry name" value="Ankyrin_rpt-contain_sf"/>
</dbReference>
<feature type="repeat" description="ANK" evidence="1">
    <location>
        <begin position="944"/>
        <end position="976"/>
    </location>
</feature>
<comment type="caution">
    <text evidence="3">The sequence shown here is derived from an EMBL/GenBank/DDBJ whole genome shotgun (WGS) entry which is preliminary data.</text>
</comment>
<dbReference type="InterPro" id="IPR002110">
    <property type="entry name" value="Ankyrin_rpt"/>
</dbReference>
<feature type="compositionally biased region" description="Basic and acidic residues" evidence="2">
    <location>
        <begin position="1133"/>
        <end position="1164"/>
    </location>
</feature>
<proteinExistence type="predicted"/>
<dbReference type="SMART" id="SM00248">
    <property type="entry name" value="ANK"/>
    <property type="match status" value="2"/>
</dbReference>
<keyword evidence="4" id="KW-1185">Reference proteome</keyword>
<feature type="region of interest" description="Disordered" evidence="2">
    <location>
        <begin position="1115"/>
        <end position="1193"/>
    </location>
</feature>
<protein>
    <submittedName>
        <fullName evidence="3">Uncharacterized protein</fullName>
    </submittedName>
</protein>
<dbReference type="PANTHER" id="PTHR24184">
    <property type="entry name" value="SI:CH211-189E2.2"/>
    <property type="match status" value="1"/>
</dbReference>
<dbReference type="PROSITE" id="PS50088">
    <property type="entry name" value="ANK_REPEAT"/>
    <property type="match status" value="1"/>
</dbReference>
<evidence type="ECO:0000313" key="3">
    <source>
        <dbReference type="EMBL" id="CAK0836259.1"/>
    </source>
</evidence>
<dbReference type="Proteomes" id="UP001189429">
    <property type="component" value="Unassembled WGS sequence"/>
</dbReference>
<dbReference type="EMBL" id="CAUYUJ010013459">
    <property type="protein sequence ID" value="CAK0836259.1"/>
    <property type="molecule type" value="Genomic_DNA"/>
</dbReference>
<gene>
    <name evidence="3" type="ORF">PCOR1329_LOCUS32818</name>
</gene>
<organism evidence="3 4">
    <name type="scientific">Prorocentrum cordatum</name>
    <dbReference type="NCBI Taxonomy" id="2364126"/>
    <lineage>
        <taxon>Eukaryota</taxon>
        <taxon>Sar</taxon>
        <taxon>Alveolata</taxon>
        <taxon>Dinophyceae</taxon>
        <taxon>Prorocentrales</taxon>
        <taxon>Prorocentraceae</taxon>
        <taxon>Prorocentrum</taxon>
    </lineage>
</organism>
<evidence type="ECO:0000256" key="2">
    <source>
        <dbReference type="SAM" id="MobiDB-lite"/>
    </source>
</evidence>
<keyword evidence="1" id="KW-0040">ANK repeat</keyword>
<feature type="compositionally biased region" description="Low complexity" evidence="2">
    <location>
        <begin position="1116"/>
        <end position="1129"/>
    </location>
</feature>
<dbReference type="Pfam" id="PF12796">
    <property type="entry name" value="Ank_2"/>
    <property type="match status" value="1"/>
</dbReference>